<gene>
    <name evidence="1" type="ORF">LCGC14_1046340</name>
</gene>
<evidence type="ECO:0000313" key="1">
    <source>
        <dbReference type="EMBL" id="KKN09469.1"/>
    </source>
</evidence>
<accession>A0A0F9MUM3</accession>
<dbReference type="AlphaFoldDB" id="A0A0F9MUM3"/>
<reference evidence="1" key="1">
    <citation type="journal article" date="2015" name="Nature">
        <title>Complex archaea that bridge the gap between prokaryotes and eukaryotes.</title>
        <authorList>
            <person name="Spang A."/>
            <person name="Saw J.H."/>
            <person name="Jorgensen S.L."/>
            <person name="Zaremba-Niedzwiedzka K."/>
            <person name="Martijn J."/>
            <person name="Lind A.E."/>
            <person name="van Eijk R."/>
            <person name="Schleper C."/>
            <person name="Guy L."/>
            <person name="Ettema T.J."/>
        </authorList>
    </citation>
    <scope>NUCLEOTIDE SEQUENCE</scope>
</reference>
<proteinExistence type="predicted"/>
<sequence length="183" mass="21972">MNYINIKGKKEKIRKEKFDFHYDMEDFKPYVTVCYLWMENGDVARGMSVCSYDDKWDEEEGKRLAKHFAVRALRGNNLDPVQMRQIIQILIRTQCPFTKKGEKNPELSWWERRFLFGSKRMENYKLVSHGVLEDDKWVVRYKWNYSETKKLYGKKGSLYINIQLAGIEGFNKKLNRVMDYAKV</sequence>
<name>A0A0F9MUM3_9ZZZZ</name>
<comment type="caution">
    <text evidence="1">The sequence shown here is derived from an EMBL/GenBank/DDBJ whole genome shotgun (WGS) entry which is preliminary data.</text>
</comment>
<protein>
    <submittedName>
        <fullName evidence="1">Uncharacterized protein</fullName>
    </submittedName>
</protein>
<organism evidence="1">
    <name type="scientific">marine sediment metagenome</name>
    <dbReference type="NCBI Taxonomy" id="412755"/>
    <lineage>
        <taxon>unclassified sequences</taxon>
        <taxon>metagenomes</taxon>
        <taxon>ecological metagenomes</taxon>
    </lineage>
</organism>
<dbReference type="EMBL" id="LAZR01004344">
    <property type="protein sequence ID" value="KKN09469.1"/>
    <property type="molecule type" value="Genomic_DNA"/>
</dbReference>